<dbReference type="Proteomes" id="UP000006833">
    <property type="component" value="Chromosome"/>
</dbReference>
<dbReference type="HOGENOM" id="CLU_052514_0_0_5"/>
<reference evidence="3" key="1">
    <citation type="journal article" date="2010" name="ISME J.">
        <title>The complete genome sequence of the algal symbiont Dinoroseobacter shibae: a hitchhiker's guide to life in the sea.</title>
        <authorList>
            <person name="Wagner-Dobler I."/>
            <person name="Ballhausen B."/>
            <person name="Berger M."/>
            <person name="Brinkhoff T."/>
            <person name="Buchholz I."/>
            <person name="Bunk B."/>
            <person name="Cypionka H."/>
            <person name="Daniel R."/>
            <person name="Drepper T."/>
            <person name="Gerdts G."/>
            <person name="Hahnke S."/>
            <person name="Han C."/>
            <person name="Jahn D."/>
            <person name="Kalhoefer D."/>
            <person name="Kiss H."/>
            <person name="Klenk H.P."/>
            <person name="Kyrpides N."/>
            <person name="Liebl W."/>
            <person name="Liesegang H."/>
            <person name="Meincke L."/>
            <person name="Pati A."/>
            <person name="Petersen J."/>
            <person name="Piekarski T."/>
            <person name="Pommerenke C."/>
            <person name="Pradella S."/>
            <person name="Pukall R."/>
            <person name="Rabus R."/>
            <person name="Stackebrandt E."/>
            <person name="Thole S."/>
            <person name="Thompson L."/>
            <person name="Tielen P."/>
            <person name="Tomasch J."/>
            <person name="von Jan M."/>
            <person name="Wanphrut N."/>
            <person name="Wichels A."/>
            <person name="Zech H."/>
            <person name="Simon M."/>
        </authorList>
    </citation>
    <scope>NUCLEOTIDE SEQUENCE [LARGE SCALE GENOMIC DNA]</scope>
    <source>
        <strain evidence="3">DSM 16493 / NCIMB 14021 / DFL 12</strain>
    </source>
</reference>
<dbReference type="AlphaFoldDB" id="A8LNA7"/>
<gene>
    <name evidence="2" type="ordered locus">Dshi_1878</name>
</gene>
<accession>A8LNA7</accession>
<dbReference type="Gene3D" id="3.40.50.1000">
    <property type="entry name" value="HAD superfamily/HAD-like"/>
    <property type="match status" value="1"/>
</dbReference>
<feature type="chain" id="PRO_5002726126" description="Nonspecific acid phosphatase" evidence="1">
    <location>
        <begin position="21"/>
        <end position="325"/>
    </location>
</feature>
<evidence type="ECO:0008006" key="4">
    <source>
        <dbReference type="Google" id="ProtNLM"/>
    </source>
</evidence>
<keyword evidence="1" id="KW-0732">Signal</keyword>
<dbReference type="InterPro" id="IPR036412">
    <property type="entry name" value="HAD-like_sf"/>
</dbReference>
<evidence type="ECO:0000313" key="3">
    <source>
        <dbReference type="Proteomes" id="UP000006833"/>
    </source>
</evidence>
<dbReference type="KEGG" id="dsh:Dshi_1878"/>
<feature type="signal peptide" evidence="1">
    <location>
        <begin position="1"/>
        <end position="20"/>
    </location>
</feature>
<dbReference type="RefSeq" id="WP_012178550.1">
    <property type="nucleotide sequence ID" value="NC_009952.1"/>
</dbReference>
<dbReference type="SUPFAM" id="SSF56784">
    <property type="entry name" value="HAD-like"/>
    <property type="match status" value="1"/>
</dbReference>
<name>A8LNA7_DINSH</name>
<dbReference type="OrthoDB" id="9799365at2"/>
<dbReference type="CDD" id="cd01427">
    <property type="entry name" value="HAD_like"/>
    <property type="match status" value="1"/>
</dbReference>
<organism evidence="2 3">
    <name type="scientific">Dinoroseobacter shibae (strain DSM 16493 / NCIMB 14021 / DFL 12)</name>
    <dbReference type="NCBI Taxonomy" id="398580"/>
    <lineage>
        <taxon>Bacteria</taxon>
        <taxon>Pseudomonadati</taxon>
        <taxon>Pseudomonadota</taxon>
        <taxon>Alphaproteobacteria</taxon>
        <taxon>Rhodobacterales</taxon>
        <taxon>Roseobacteraceae</taxon>
        <taxon>Dinoroseobacter</taxon>
    </lineage>
</organism>
<evidence type="ECO:0000256" key="1">
    <source>
        <dbReference type="SAM" id="SignalP"/>
    </source>
</evidence>
<dbReference type="STRING" id="398580.Dshi_1878"/>
<proteinExistence type="predicted"/>
<dbReference type="eggNOG" id="COG0560">
    <property type="taxonomic scope" value="Bacteria"/>
</dbReference>
<dbReference type="Pfam" id="PF12710">
    <property type="entry name" value="HAD"/>
    <property type="match status" value="1"/>
</dbReference>
<dbReference type="EMBL" id="CP000830">
    <property type="protein sequence ID" value="ABV93620.1"/>
    <property type="molecule type" value="Genomic_DNA"/>
</dbReference>
<dbReference type="InterPro" id="IPR023214">
    <property type="entry name" value="HAD_sf"/>
</dbReference>
<sequence>MHRCALWSLPFLVLPLTSLADPLPSWNDSASKTAILDFVAAVTDPTSDSYVPEPDRIAVFDNDGTLWSEQPLYFQLAYALDMVRQKAEADPAILTSDALRAAAAGDIAALRETGREGMLEVVSLSHANITPEAFRASVHGWLTTTEHPTTGLTYAEMTYQPMVELLRYLRDEDFSTYIVSGGTLDFMRAIAEEAYGIPPAQVIGSIVNLSYSVEDGVPTLTKQPGLFFVDRTGDKPVGIMNHIGQRPIFAAGNSDADFEMVDWVTAGEGARFGMFIHHTDAERETAYDRGSPIGALDVVLDEAEGRGWVLVDMAKDWSRVWSATP</sequence>
<evidence type="ECO:0000313" key="2">
    <source>
        <dbReference type="EMBL" id="ABV93620.1"/>
    </source>
</evidence>
<keyword evidence="3" id="KW-1185">Reference proteome</keyword>
<protein>
    <recommendedName>
        <fullName evidence="4">Nonspecific acid phosphatase</fullName>
    </recommendedName>
</protein>